<evidence type="ECO:0000256" key="8">
    <source>
        <dbReference type="ARBA" id="ARBA00023136"/>
    </source>
</evidence>
<feature type="domain" description="FtsX extracellular" evidence="13">
    <location>
        <begin position="52"/>
        <end position="144"/>
    </location>
</feature>
<comment type="similarity">
    <text evidence="2 10">Belongs to the ABC-4 integral membrane protein family. FtsX subfamily.</text>
</comment>
<dbReference type="InterPro" id="IPR040690">
    <property type="entry name" value="FtsX_ECD"/>
</dbReference>
<feature type="transmembrane region" description="Helical" evidence="11">
    <location>
        <begin position="20"/>
        <end position="39"/>
    </location>
</feature>
<evidence type="ECO:0000256" key="6">
    <source>
        <dbReference type="ARBA" id="ARBA00022692"/>
    </source>
</evidence>
<organism evidence="14 15">
    <name type="scientific">Candidatus Limisoma faecipullorum</name>
    <dbReference type="NCBI Taxonomy" id="2840854"/>
    <lineage>
        <taxon>Bacteria</taxon>
        <taxon>Pseudomonadati</taxon>
        <taxon>Bacteroidota</taxon>
        <taxon>Bacteroidia</taxon>
        <taxon>Bacteroidales</taxon>
        <taxon>Candidatus Limisoma</taxon>
    </lineage>
</organism>
<dbReference type="Pfam" id="PF02687">
    <property type="entry name" value="FtsX"/>
    <property type="match status" value="1"/>
</dbReference>
<evidence type="ECO:0000256" key="11">
    <source>
        <dbReference type="SAM" id="Phobius"/>
    </source>
</evidence>
<dbReference type="InterPro" id="IPR003838">
    <property type="entry name" value="ABC3_permease_C"/>
</dbReference>
<keyword evidence="4 10" id="KW-1003">Cell membrane</keyword>
<dbReference type="GO" id="GO:0051301">
    <property type="term" value="P:cell division"/>
    <property type="evidence" value="ECO:0007669"/>
    <property type="project" value="UniProtKB-KW"/>
</dbReference>
<keyword evidence="8 10" id="KW-0472">Membrane</keyword>
<evidence type="ECO:0000256" key="10">
    <source>
        <dbReference type="PIRNR" id="PIRNR003097"/>
    </source>
</evidence>
<dbReference type="AlphaFoldDB" id="A0A9D9IQE7"/>
<feature type="transmembrane region" description="Helical" evidence="11">
    <location>
        <begin position="218"/>
        <end position="241"/>
    </location>
</feature>
<dbReference type="Pfam" id="PF18075">
    <property type="entry name" value="FtsX_ECD"/>
    <property type="match status" value="1"/>
</dbReference>
<dbReference type="GO" id="GO:0005886">
    <property type="term" value="C:plasma membrane"/>
    <property type="evidence" value="ECO:0007669"/>
    <property type="project" value="UniProtKB-SubCell"/>
</dbReference>
<dbReference type="PIRSF" id="PIRSF003097">
    <property type="entry name" value="FtsX"/>
    <property type="match status" value="1"/>
</dbReference>
<sequence length="291" mass="31695">MAKEKKSKISYFQSNFTSTVSVALVLLLIGIVAFLGILAKSFSDELKENVGFNVVLRGDATSEQVAAMDKMWQTVPYVSRVKYISKEDALESWQKDTGENLVELFGVNPLSAEYEVYVKAEYASADSLAKIGKVLAGMGCIDEVAMHEAEVDEANRNISNIAIILLSVAVLLLLISFALINNTVRLTVYSRRFIIHTMKLVGAKPGFIRRPFVVSNMLNGLIASVVAMALLVAAYFSLARIDHSLTGGFEPVVVAAVFSGLAVVGVLICGIAAFFASNKYIRADYDDLFKK</sequence>
<reference evidence="14" key="2">
    <citation type="journal article" date="2021" name="PeerJ">
        <title>Extensive microbial diversity within the chicken gut microbiome revealed by metagenomics and culture.</title>
        <authorList>
            <person name="Gilroy R."/>
            <person name="Ravi A."/>
            <person name="Getino M."/>
            <person name="Pursley I."/>
            <person name="Horton D.L."/>
            <person name="Alikhan N.F."/>
            <person name="Baker D."/>
            <person name="Gharbi K."/>
            <person name="Hall N."/>
            <person name="Watson M."/>
            <person name="Adriaenssens E.M."/>
            <person name="Foster-Nyarko E."/>
            <person name="Jarju S."/>
            <person name="Secka A."/>
            <person name="Antonio M."/>
            <person name="Oren A."/>
            <person name="Chaudhuri R.R."/>
            <person name="La Ragione R."/>
            <person name="Hildebrand F."/>
            <person name="Pallen M.J."/>
        </authorList>
    </citation>
    <scope>NUCLEOTIDE SEQUENCE</scope>
    <source>
        <strain evidence="14">6919</strain>
    </source>
</reference>
<evidence type="ECO:0000256" key="1">
    <source>
        <dbReference type="ARBA" id="ARBA00004651"/>
    </source>
</evidence>
<evidence type="ECO:0000256" key="9">
    <source>
        <dbReference type="ARBA" id="ARBA00023306"/>
    </source>
</evidence>
<keyword evidence="9 10" id="KW-0131">Cell cycle</keyword>
<evidence type="ECO:0000259" key="12">
    <source>
        <dbReference type="Pfam" id="PF02687"/>
    </source>
</evidence>
<dbReference type="PANTHER" id="PTHR47755:SF1">
    <property type="entry name" value="CELL DIVISION PROTEIN FTSX"/>
    <property type="match status" value="1"/>
</dbReference>
<comment type="subcellular location">
    <subcellularLocation>
        <location evidence="1">Cell membrane</location>
        <topology evidence="1">Multi-pass membrane protein</topology>
    </subcellularLocation>
</comment>
<protein>
    <recommendedName>
        <fullName evidence="3 10">Cell division protein FtsX</fullName>
    </recommendedName>
</protein>
<name>A0A9D9IQE7_9BACT</name>
<evidence type="ECO:0000313" key="14">
    <source>
        <dbReference type="EMBL" id="MBO8476361.1"/>
    </source>
</evidence>
<dbReference type="InterPro" id="IPR004513">
    <property type="entry name" value="FtsX"/>
</dbReference>
<evidence type="ECO:0000256" key="7">
    <source>
        <dbReference type="ARBA" id="ARBA00022989"/>
    </source>
</evidence>
<accession>A0A9D9IQE7</accession>
<gene>
    <name evidence="14" type="ORF">IAB88_05145</name>
</gene>
<evidence type="ECO:0000256" key="2">
    <source>
        <dbReference type="ARBA" id="ARBA00007379"/>
    </source>
</evidence>
<dbReference type="PANTHER" id="PTHR47755">
    <property type="entry name" value="CELL DIVISION PROTEIN FTSX"/>
    <property type="match status" value="1"/>
</dbReference>
<evidence type="ECO:0000259" key="13">
    <source>
        <dbReference type="Pfam" id="PF18075"/>
    </source>
</evidence>
<evidence type="ECO:0000256" key="3">
    <source>
        <dbReference type="ARBA" id="ARBA00021907"/>
    </source>
</evidence>
<feature type="transmembrane region" description="Helical" evidence="11">
    <location>
        <begin position="253"/>
        <end position="276"/>
    </location>
</feature>
<keyword evidence="7 11" id="KW-1133">Transmembrane helix</keyword>
<dbReference type="Proteomes" id="UP000823598">
    <property type="component" value="Unassembled WGS sequence"/>
</dbReference>
<reference evidence="14" key="1">
    <citation type="submission" date="2020-10" db="EMBL/GenBank/DDBJ databases">
        <authorList>
            <person name="Gilroy R."/>
        </authorList>
    </citation>
    <scope>NUCLEOTIDE SEQUENCE</scope>
    <source>
        <strain evidence="14">6919</strain>
    </source>
</reference>
<evidence type="ECO:0000256" key="4">
    <source>
        <dbReference type="ARBA" id="ARBA00022475"/>
    </source>
</evidence>
<keyword evidence="6 11" id="KW-0812">Transmembrane</keyword>
<proteinExistence type="inferred from homology"/>
<evidence type="ECO:0000256" key="5">
    <source>
        <dbReference type="ARBA" id="ARBA00022618"/>
    </source>
</evidence>
<feature type="domain" description="ABC3 transporter permease C-terminal" evidence="12">
    <location>
        <begin position="167"/>
        <end position="282"/>
    </location>
</feature>
<evidence type="ECO:0000313" key="15">
    <source>
        <dbReference type="Proteomes" id="UP000823598"/>
    </source>
</evidence>
<dbReference type="Gene3D" id="3.30.70.3040">
    <property type="match status" value="1"/>
</dbReference>
<feature type="transmembrane region" description="Helical" evidence="11">
    <location>
        <begin position="161"/>
        <end position="184"/>
    </location>
</feature>
<keyword evidence="5 10" id="KW-0132">Cell division</keyword>
<comment type="caution">
    <text evidence="14">The sequence shown here is derived from an EMBL/GenBank/DDBJ whole genome shotgun (WGS) entry which is preliminary data.</text>
</comment>
<dbReference type="EMBL" id="JADIMC010000059">
    <property type="protein sequence ID" value="MBO8476361.1"/>
    <property type="molecule type" value="Genomic_DNA"/>
</dbReference>